<dbReference type="Proteomes" id="UP000271626">
    <property type="component" value="Chromosome"/>
</dbReference>
<reference evidence="1 2" key="1">
    <citation type="submission" date="2018-12" db="EMBL/GenBank/DDBJ databases">
        <authorList>
            <consortium name="Pathogen Informatics"/>
        </authorList>
    </citation>
    <scope>NUCLEOTIDE SEQUENCE [LARGE SCALE GENOMIC DNA]</scope>
    <source>
        <strain evidence="1 2">NCTC10741</strain>
    </source>
</reference>
<proteinExistence type="predicted"/>
<sequence length="222" mass="24310">MTDVHVVLTTYGDLGWAIHSPQLPGLVGGRATADSIIRDTADILMFAGIGNLPEPRVITHEEHALEDPAGNEYLVRFADDEHAEERARLAGYAGAAIVAGAWSDSDRAQQRTLDTGERLVISAVRSDSLSWIRDQLREKDVATMIVIAQEPDEQAGPVIWNMPYSVPGFDSTDGYNPEALGLTPESTIEDAIRATMAADVERMGQRLPKPDRDVVHRELTRV</sequence>
<organism evidence="1 2">
    <name type="scientific">Tsukamurella paurometabola</name>
    <name type="common">Corynebacterium paurometabolum</name>
    <dbReference type="NCBI Taxonomy" id="2061"/>
    <lineage>
        <taxon>Bacteria</taxon>
        <taxon>Bacillati</taxon>
        <taxon>Actinomycetota</taxon>
        <taxon>Actinomycetes</taxon>
        <taxon>Mycobacteriales</taxon>
        <taxon>Tsukamurellaceae</taxon>
        <taxon>Tsukamurella</taxon>
    </lineage>
</organism>
<dbReference type="RefSeq" id="WP_126194467.1">
    <property type="nucleotide sequence ID" value="NZ_CP085954.1"/>
</dbReference>
<evidence type="ECO:0000313" key="2">
    <source>
        <dbReference type="Proteomes" id="UP000271626"/>
    </source>
</evidence>
<name>A0A3P8M9F4_TSUPA</name>
<dbReference type="AlphaFoldDB" id="A0A3P8M9F4"/>
<dbReference type="OrthoDB" id="5190569at2"/>
<evidence type="ECO:0000313" key="1">
    <source>
        <dbReference type="EMBL" id="VDR37020.1"/>
    </source>
</evidence>
<accession>A0A3P8M9F4</accession>
<protein>
    <submittedName>
        <fullName evidence="1">Uncharacterized protein</fullName>
    </submittedName>
</protein>
<gene>
    <name evidence="1" type="ORF">NCTC10741_00115</name>
</gene>
<dbReference type="EMBL" id="LR131273">
    <property type="protein sequence ID" value="VDR37020.1"/>
    <property type="molecule type" value="Genomic_DNA"/>
</dbReference>